<evidence type="ECO:0008006" key="2">
    <source>
        <dbReference type="Google" id="ProtNLM"/>
    </source>
</evidence>
<protein>
    <recommendedName>
        <fullName evidence="2">DUF4435 domain-containing protein</fullName>
    </recommendedName>
</protein>
<dbReference type="AlphaFoldDB" id="X1I8X6"/>
<feature type="non-terminal residue" evidence="1">
    <location>
        <position position="190"/>
    </location>
</feature>
<accession>X1I8X6</accession>
<reference evidence="1" key="1">
    <citation type="journal article" date="2014" name="Front. Microbiol.">
        <title>High frequency of phylogenetically diverse reductive dehalogenase-homologous genes in deep subseafloor sedimentary metagenomes.</title>
        <authorList>
            <person name="Kawai M."/>
            <person name="Futagami T."/>
            <person name="Toyoda A."/>
            <person name="Takaki Y."/>
            <person name="Nishi S."/>
            <person name="Hori S."/>
            <person name="Arai W."/>
            <person name="Tsubouchi T."/>
            <person name="Morono Y."/>
            <person name="Uchiyama I."/>
            <person name="Ito T."/>
            <person name="Fujiyama A."/>
            <person name="Inagaki F."/>
            <person name="Takami H."/>
        </authorList>
    </citation>
    <scope>NUCLEOTIDE SEQUENCE</scope>
    <source>
        <strain evidence="1">Expedition CK06-06</strain>
    </source>
</reference>
<comment type="caution">
    <text evidence="1">The sequence shown here is derived from an EMBL/GenBank/DDBJ whole genome shotgun (WGS) entry which is preliminary data.</text>
</comment>
<dbReference type="EMBL" id="BARU01041883">
    <property type="protein sequence ID" value="GAH78876.1"/>
    <property type="molecule type" value="Genomic_DNA"/>
</dbReference>
<name>X1I8X6_9ZZZZ</name>
<proteinExistence type="predicted"/>
<sequence length="190" mass="22025">MADVSNVEVNQLRSSPYLVYVEGDTDERILRTWGRTLGTEAKIGKLCFRAMRGGNKREMEKDTDKHFGSVKQIIPQVKRLMIFDYDTAETAFHPEETNEVLFEWKRKNIENYLLVPEAWKKAVRQVLGSGNGLFLLPFYQIIDQFFAGQNLNLPPGKSWVDLDSNIFELVDGKKILFHSKDSLFNKLRQH</sequence>
<evidence type="ECO:0000313" key="1">
    <source>
        <dbReference type="EMBL" id="GAH78876.1"/>
    </source>
</evidence>
<organism evidence="1">
    <name type="scientific">marine sediment metagenome</name>
    <dbReference type="NCBI Taxonomy" id="412755"/>
    <lineage>
        <taxon>unclassified sequences</taxon>
        <taxon>metagenomes</taxon>
        <taxon>ecological metagenomes</taxon>
    </lineage>
</organism>
<gene>
    <name evidence="1" type="ORF">S03H2_64472</name>
</gene>